<dbReference type="InterPro" id="IPR000871">
    <property type="entry name" value="Beta-lactam_class-A"/>
</dbReference>
<dbReference type="EMBL" id="RCBY01000007">
    <property type="protein sequence ID" value="RQH55411.1"/>
    <property type="molecule type" value="Genomic_DNA"/>
</dbReference>
<dbReference type="Gene3D" id="3.40.710.10">
    <property type="entry name" value="DD-peptidase/beta-lactamase superfamily"/>
    <property type="match status" value="1"/>
</dbReference>
<dbReference type="PANTHER" id="PTHR35333">
    <property type="entry name" value="BETA-LACTAMASE"/>
    <property type="match status" value="1"/>
</dbReference>
<dbReference type="GO" id="GO:0046677">
    <property type="term" value="P:response to antibiotic"/>
    <property type="evidence" value="ECO:0007669"/>
    <property type="project" value="InterPro"/>
</dbReference>
<dbReference type="InterPro" id="IPR045155">
    <property type="entry name" value="Beta-lactam_cat"/>
</dbReference>
<evidence type="ECO:0000313" key="3">
    <source>
        <dbReference type="EMBL" id="RQH55411.1"/>
    </source>
</evidence>
<accession>A0A3N6PHW4</accession>
<sequence length="467" mass="51697">MVQRFPSPSILSVVSSPTRPDSQSKQSSSRQQNHPVQPQLPLKRKRNVAKFPLPPSEEPYLRSVPPRKKVVPPRTLKTEVPRFQSHRAKRSRRDELARLRSIAEQQPKTSTRPQKRLEKAQSFISQPPLQKKSPLTSRKRSVSSSVVLYTTRMLILGMGIAVISGTLLSMLKPGSSSSVLSQAADIEPNQEWKSPSIVPLAVQQTREITALKTELDTVIAEYPKLTPGIFLIDVDTGAYLDINGNVAIAAASTIKVPILVAFFQAVDQGRIKLDDMLTMEESHVAEGSGDMQFRRPGTKYTALQTATKMIVISDNTATNMLIETLGGSEVLNQLFQSWGLKNTTINDSLPDLSGTNTTTPKDLINLISQVNQGGLVSLKSRDRLFRIMERTKNDSLLPRGIGRGTIIAHKTGNLKSVLADVGMIDLLNGKRYLLAVLVKRLDDEQTAVDLIRDVSKKTYQYLESSEQ</sequence>
<dbReference type="Pfam" id="PF13354">
    <property type="entry name" value="Beta-lactamase2"/>
    <property type="match status" value="1"/>
</dbReference>
<feature type="compositionally biased region" description="Polar residues" evidence="1">
    <location>
        <begin position="122"/>
        <end position="136"/>
    </location>
</feature>
<keyword evidence="3" id="KW-0378">Hydrolase</keyword>
<proteinExistence type="predicted"/>
<dbReference type="AlphaFoldDB" id="A0A3N6PHW4"/>
<dbReference type="GO" id="GO:0030655">
    <property type="term" value="P:beta-lactam antibiotic catabolic process"/>
    <property type="evidence" value="ECO:0007669"/>
    <property type="project" value="InterPro"/>
</dbReference>
<dbReference type="OrthoDB" id="9775096at2"/>
<dbReference type="InterPro" id="IPR012338">
    <property type="entry name" value="Beta-lactam/transpept-like"/>
</dbReference>
<dbReference type="PANTHER" id="PTHR35333:SF4">
    <property type="entry name" value="SLR0121 PROTEIN"/>
    <property type="match status" value="1"/>
</dbReference>
<evidence type="ECO:0000313" key="4">
    <source>
        <dbReference type="Proteomes" id="UP000269154"/>
    </source>
</evidence>
<protein>
    <submittedName>
        <fullName evidence="3">Serine hydrolase</fullName>
    </submittedName>
</protein>
<organism evidence="3 4">
    <name type="scientific">Okeania hirsuta</name>
    <dbReference type="NCBI Taxonomy" id="1458930"/>
    <lineage>
        <taxon>Bacteria</taxon>
        <taxon>Bacillati</taxon>
        <taxon>Cyanobacteriota</taxon>
        <taxon>Cyanophyceae</taxon>
        <taxon>Oscillatoriophycideae</taxon>
        <taxon>Oscillatoriales</taxon>
        <taxon>Microcoleaceae</taxon>
        <taxon>Okeania</taxon>
    </lineage>
</organism>
<keyword evidence="4" id="KW-1185">Reference proteome</keyword>
<feature type="compositionally biased region" description="Polar residues" evidence="1">
    <location>
        <begin position="103"/>
        <end position="112"/>
    </location>
</feature>
<evidence type="ECO:0000256" key="1">
    <source>
        <dbReference type="SAM" id="MobiDB-lite"/>
    </source>
</evidence>
<feature type="region of interest" description="Disordered" evidence="1">
    <location>
        <begin position="1"/>
        <end position="137"/>
    </location>
</feature>
<gene>
    <name evidence="3" type="ORF">D5R40_02385</name>
</gene>
<feature type="compositionally biased region" description="Low complexity" evidence="1">
    <location>
        <begin position="1"/>
        <end position="32"/>
    </location>
</feature>
<dbReference type="RefSeq" id="WP_124143600.1">
    <property type="nucleotide sequence ID" value="NZ_CAWOKI010000354.1"/>
</dbReference>
<dbReference type="SUPFAM" id="SSF56601">
    <property type="entry name" value="beta-lactamase/transpeptidase-like"/>
    <property type="match status" value="1"/>
</dbReference>
<feature type="domain" description="Beta-lactamase class A catalytic" evidence="2">
    <location>
        <begin position="228"/>
        <end position="438"/>
    </location>
</feature>
<reference evidence="3 4" key="1">
    <citation type="journal article" date="2018" name="ACS Chem. Biol.">
        <title>Ketoreductase domain dysfunction expands chemodiversity: malyngamide biosynthesis in the cyanobacterium Okeania hirsuta.</title>
        <authorList>
            <person name="Moss N.A."/>
            <person name="Leao T."/>
            <person name="Rankin M."/>
            <person name="McCullough T.M."/>
            <person name="Qu P."/>
            <person name="Korobeynikov A."/>
            <person name="Smith J.L."/>
            <person name="Gerwick L."/>
            <person name="Gerwick W.H."/>
        </authorList>
    </citation>
    <scope>NUCLEOTIDE SEQUENCE [LARGE SCALE GENOMIC DNA]</scope>
    <source>
        <strain evidence="3 4">PAB10Feb10-1</strain>
    </source>
</reference>
<name>A0A3N6PHW4_9CYAN</name>
<comment type="caution">
    <text evidence="3">The sequence shown here is derived from an EMBL/GenBank/DDBJ whole genome shotgun (WGS) entry which is preliminary data.</text>
</comment>
<dbReference type="Proteomes" id="UP000269154">
    <property type="component" value="Unassembled WGS sequence"/>
</dbReference>
<evidence type="ECO:0000259" key="2">
    <source>
        <dbReference type="Pfam" id="PF13354"/>
    </source>
</evidence>
<dbReference type="GO" id="GO:0008800">
    <property type="term" value="F:beta-lactamase activity"/>
    <property type="evidence" value="ECO:0007669"/>
    <property type="project" value="InterPro"/>
</dbReference>